<evidence type="ECO:0000313" key="2">
    <source>
        <dbReference type="Proteomes" id="UP001356095"/>
    </source>
</evidence>
<reference evidence="1 2" key="1">
    <citation type="submission" date="2023-08" db="EMBL/GenBank/DDBJ databases">
        <authorList>
            <person name="Girao M."/>
            <person name="Carvalho M.F."/>
        </authorList>
    </citation>
    <scope>NUCLEOTIDE SEQUENCE [LARGE SCALE GENOMIC DNA]</scope>
    <source>
        <strain evidence="1 2">CT-R113</strain>
    </source>
</reference>
<keyword evidence="2" id="KW-1185">Reference proteome</keyword>
<sequence>MTTSARAAVLEAQDGPFEFRDIVTGTGWNRIFVGTENWISSMANYTTRHVLEKETSDGRLWWERLAGATTQTKYHAYTVLESIRLERPRPDYRLRGENPPVFLT</sequence>
<protein>
    <submittedName>
        <fullName evidence="1">Uncharacterized protein</fullName>
    </submittedName>
</protein>
<dbReference type="RefSeq" id="WP_330090784.1">
    <property type="nucleotide sequence ID" value="NZ_JAUZMY010000005.1"/>
</dbReference>
<dbReference type="EMBL" id="JAUZMY010000005">
    <property type="protein sequence ID" value="MEE2036985.1"/>
    <property type="molecule type" value="Genomic_DNA"/>
</dbReference>
<accession>A0ABU7K452</accession>
<organism evidence="1 2">
    <name type="scientific">Nocardiopsis codii</name>
    <dbReference type="NCBI Taxonomy" id="3065942"/>
    <lineage>
        <taxon>Bacteria</taxon>
        <taxon>Bacillati</taxon>
        <taxon>Actinomycetota</taxon>
        <taxon>Actinomycetes</taxon>
        <taxon>Streptosporangiales</taxon>
        <taxon>Nocardiopsidaceae</taxon>
        <taxon>Nocardiopsis</taxon>
    </lineage>
</organism>
<name>A0ABU7K452_9ACTN</name>
<comment type="caution">
    <text evidence="1">The sequence shown here is derived from an EMBL/GenBank/DDBJ whole genome shotgun (WGS) entry which is preliminary data.</text>
</comment>
<gene>
    <name evidence="1" type="ORF">Q8791_07105</name>
</gene>
<dbReference type="Proteomes" id="UP001356095">
    <property type="component" value="Unassembled WGS sequence"/>
</dbReference>
<evidence type="ECO:0000313" key="1">
    <source>
        <dbReference type="EMBL" id="MEE2036985.1"/>
    </source>
</evidence>
<proteinExistence type="predicted"/>